<reference evidence="2" key="1">
    <citation type="journal article" date="2019" name="Int. J. Syst. Evol. Microbiol.">
        <title>The Global Catalogue of Microorganisms (GCM) 10K type strain sequencing project: providing services to taxonomists for standard genome sequencing and annotation.</title>
        <authorList>
            <consortium name="The Broad Institute Genomics Platform"/>
            <consortium name="The Broad Institute Genome Sequencing Center for Infectious Disease"/>
            <person name="Wu L."/>
            <person name="Ma J."/>
        </authorList>
    </citation>
    <scope>NUCLEOTIDE SEQUENCE [LARGE SCALE GENOMIC DNA]</scope>
    <source>
        <strain evidence="2">JCM 4147</strain>
    </source>
</reference>
<accession>A0ABW1GJP7</accession>
<dbReference type="Proteomes" id="UP001596200">
    <property type="component" value="Unassembled WGS sequence"/>
</dbReference>
<keyword evidence="2" id="KW-1185">Reference proteome</keyword>
<dbReference type="RefSeq" id="WP_344507853.1">
    <property type="nucleotide sequence ID" value="NZ_BAAATU010000003.1"/>
</dbReference>
<evidence type="ECO:0000313" key="1">
    <source>
        <dbReference type="EMBL" id="MFC5913847.1"/>
    </source>
</evidence>
<evidence type="ECO:0000313" key="2">
    <source>
        <dbReference type="Proteomes" id="UP001596200"/>
    </source>
</evidence>
<protein>
    <submittedName>
        <fullName evidence="1">Uncharacterized protein</fullName>
    </submittedName>
</protein>
<organism evidence="1 2">
    <name type="scientific">Streptomyces pulveraceus</name>
    <dbReference type="NCBI Taxonomy" id="68258"/>
    <lineage>
        <taxon>Bacteria</taxon>
        <taxon>Bacillati</taxon>
        <taxon>Actinomycetota</taxon>
        <taxon>Actinomycetes</taxon>
        <taxon>Kitasatosporales</taxon>
        <taxon>Streptomycetaceae</taxon>
        <taxon>Streptomyces</taxon>
    </lineage>
</organism>
<proteinExistence type="predicted"/>
<sequence>MTGEANGAPEQAGYLCEAVAEGLVCGADETARYVLGTFRTISPVLALRWLGGQALWIVERLGLDTRFGHPADLLAWYEDRESQRAAHAHLRSGAELLVVLPGADCTYTLSVRPEPVTCT</sequence>
<dbReference type="EMBL" id="JBHSPU010000011">
    <property type="protein sequence ID" value="MFC5913847.1"/>
    <property type="molecule type" value="Genomic_DNA"/>
</dbReference>
<name>A0ABW1GJP7_9ACTN</name>
<gene>
    <name evidence="1" type="ORF">ACFP1B_10470</name>
</gene>
<comment type="caution">
    <text evidence="1">The sequence shown here is derived from an EMBL/GenBank/DDBJ whole genome shotgun (WGS) entry which is preliminary data.</text>
</comment>